<evidence type="ECO:0000313" key="1">
    <source>
        <dbReference type="EMBL" id="HIU63319.1"/>
    </source>
</evidence>
<dbReference type="SFLD" id="SFLDS00003">
    <property type="entry name" value="Haloacid_Dehalogenase"/>
    <property type="match status" value="1"/>
</dbReference>
<dbReference type="NCBIfam" id="TIGR01549">
    <property type="entry name" value="HAD-SF-IA-v1"/>
    <property type="match status" value="1"/>
</dbReference>
<dbReference type="NCBIfam" id="TIGR01509">
    <property type="entry name" value="HAD-SF-IA-v3"/>
    <property type="match status" value="1"/>
</dbReference>
<gene>
    <name evidence="1" type="ORF">IAB07_06090</name>
</gene>
<dbReference type="GO" id="GO:0008967">
    <property type="term" value="F:phosphoglycolate phosphatase activity"/>
    <property type="evidence" value="ECO:0007669"/>
    <property type="project" value="TreeGrafter"/>
</dbReference>
<dbReference type="GO" id="GO:0005829">
    <property type="term" value="C:cytosol"/>
    <property type="evidence" value="ECO:0007669"/>
    <property type="project" value="TreeGrafter"/>
</dbReference>
<comment type="caution">
    <text evidence="1">The sequence shown here is derived from an EMBL/GenBank/DDBJ whole genome shotgun (WGS) entry which is preliminary data.</text>
</comment>
<organism evidence="1 2">
    <name type="scientific">Candidatus Caccalectryoclostridium excrementigallinarum</name>
    <dbReference type="NCBI Taxonomy" id="2840710"/>
    <lineage>
        <taxon>Bacteria</taxon>
        <taxon>Bacillati</taxon>
        <taxon>Bacillota</taxon>
        <taxon>Clostridia</taxon>
        <taxon>Christensenellales</taxon>
        <taxon>Christensenellaceae</taxon>
        <taxon>Christensenellaceae incertae sedis</taxon>
        <taxon>Candidatus Caccalectryoclostridium</taxon>
    </lineage>
</organism>
<proteinExistence type="predicted"/>
<evidence type="ECO:0000313" key="2">
    <source>
        <dbReference type="Proteomes" id="UP000824145"/>
    </source>
</evidence>
<dbReference type="SFLD" id="SFLDG01129">
    <property type="entry name" value="C1.5:_HAD__Beta-PGM__Phosphata"/>
    <property type="match status" value="1"/>
</dbReference>
<dbReference type="PANTHER" id="PTHR43434">
    <property type="entry name" value="PHOSPHOGLYCOLATE PHOSPHATASE"/>
    <property type="match status" value="1"/>
</dbReference>
<dbReference type="InterPro" id="IPR023198">
    <property type="entry name" value="PGP-like_dom2"/>
</dbReference>
<dbReference type="InterPro" id="IPR050155">
    <property type="entry name" value="HAD-like_hydrolase_sf"/>
</dbReference>
<reference evidence="1" key="1">
    <citation type="submission" date="2020-10" db="EMBL/GenBank/DDBJ databases">
        <authorList>
            <person name="Gilroy R."/>
        </authorList>
    </citation>
    <scope>NUCLEOTIDE SEQUENCE</scope>
    <source>
        <strain evidence="1">9366</strain>
    </source>
</reference>
<dbReference type="GO" id="GO:0006281">
    <property type="term" value="P:DNA repair"/>
    <property type="evidence" value="ECO:0007669"/>
    <property type="project" value="TreeGrafter"/>
</dbReference>
<dbReference type="Pfam" id="PF00702">
    <property type="entry name" value="Hydrolase"/>
    <property type="match status" value="1"/>
</dbReference>
<dbReference type="SFLD" id="SFLDG01135">
    <property type="entry name" value="C1.5.6:_HAD__Beta-PGM__Phospha"/>
    <property type="match status" value="1"/>
</dbReference>
<accession>A0A9D1SK05</accession>
<dbReference type="InterPro" id="IPR023214">
    <property type="entry name" value="HAD_sf"/>
</dbReference>
<dbReference type="PRINTS" id="PR00413">
    <property type="entry name" value="HADHALOGNASE"/>
</dbReference>
<keyword evidence="1" id="KW-0378">Hydrolase</keyword>
<dbReference type="InterPro" id="IPR036412">
    <property type="entry name" value="HAD-like_sf"/>
</dbReference>
<dbReference type="SUPFAM" id="SSF56784">
    <property type="entry name" value="HAD-like"/>
    <property type="match status" value="1"/>
</dbReference>
<dbReference type="Proteomes" id="UP000824145">
    <property type="component" value="Unassembled WGS sequence"/>
</dbReference>
<dbReference type="EMBL" id="DVNJ01000032">
    <property type="protein sequence ID" value="HIU63319.1"/>
    <property type="molecule type" value="Genomic_DNA"/>
</dbReference>
<dbReference type="PANTHER" id="PTHR43434:SF1">
    <property type="entry name" value="PHOSPHOGLYCOLATE PHOSPHATASE"/>
    <property type="match status" value="1"/>
</dbReference>
<dbReference type="Gene3D" id="1.10.150.240">
    <property type="entry name" value="Putative phosphatase, domain 2"/>
    <property type="match status" value="1"/>
</dbReference>
<reference evidence="1" key="2">
    <citation type="journal article" date="2021" name="PeerJ">
        <title>Extensive microbial diversity within the chicken gut microbiome revealed by metagenomics and culture.</title>
        <authorList>
            <person name="Gilroy R."/>
            <person name="Ravi A."/>
            <person name="Getino M."/>
            <person name="Pursley I."/>
            <person name="Horton D.L."/>
            <person name="Alikhan N.F."/>
            <person name="Baker D."/>
            <person name="Gharbi K."/>
            <person name="Hall N."/>
            <person name="Watson M."/>
            <person name="Adriaenssens E.M."/>
            <person name="Foster-Nyarko E."/>
            <person name="Jarju S."/>
            <person name="Secka A."/>
            <person name="Antonio M."/>
            <person name="Oren A."/>
            <person name="Chaudhuri R.R."/>
            <person name="La Ragione R."/>
            <person name="Hildebrand F."/>
            <person name="Pallen M.J."/>
        </authorList>
    </citation>
    <scope>NUCLEOTIDE SEQUENCE</scope>
    <source>
        <strain evidence="1">9366</strain>
    </source>
</reference>
<name>A0A9D1SK05_9FIRM</name>
<dbReference type="Gene3D" id="3.40.50.1000">
    <property type="entry name" value="HAD superfamily/HAD-like"/>
    <property type="match status" value="1"/>
</dbReference>
<sequence length="220" mass="23771">MIKCAVFDLDGTLLDTLGDLSAAVNFSLRSLGRREHSEEEVRGMIGDGVRKLIERALPPEDIALTDEALALFKQYYESHICVHTRPYPGIKELLAALRSEGIKTAVLTNKHERAARLLTDEFFPSLFDAVRGGREGVRLKPFPDALCALLSELDVPCKRAVMIGDSAGDILTAKAAGAHGAGAAWGYRSPAELKEAGAEFIAENAGELKEYLLGSGKIFS</sequence>
<dbReference type="AlphaFoldDB" id="A0A9D1SK05"/>
<dbReference type="InterPro" id="IPR006439">
    <property type="entry name" value="HAD-SF_hydro_IA"/>
</dbReference>
<protein>
    <submittedName>
        <fullName evidence="1">HAD-IA family hydrolase</fullName>
    </submittedName>
</protein>